<dbReference type="InterPro" id="IPR027409">
    <property type="entry name" value="GroEL-like_apical_dom_sf"/>
</dbReference>
<accession>A0A8J6DF51</accession>
<comment type="similarity">
    <text evidence="2 7">Belongs to the TCP-1 chaperonin family.</text>
</comment>
<evidence type="ECO:0000313" key="9">
    <source>
        <dbReference type="EMBL" id="KAG8506139.1"/>
    </source>
</evidence>
<dbReference type="InterPro" id="IPR002423">
    <property type="entry name" value="Cpn60/GroEL/TCP-1"/>
</dbReference>
<dbReference type="Gene3D" id="3.50.7.10">
    <property type="entry name" value="GroEL"/>
    <property type="match status" value="1"/>
</dbReference>
<comment type="caution">
    <text evidence="9">The sequence shown here is derived from an EMBL/GenBank/DDBJ whole genome shotgun (WGS) entry which is preliminary data.</text>
</comment>
<feature type="region of interest" description="Disordered" evidence="8">
    <location>
        <begin position="525"/>
        <end position="550"/>
    </location>
</feature>
<evidence type="ECO:0000256" key="3">
    <source>
        <dbReference type="ARBA" id="ARBA00022490"/>
    </source>
</evidence>
<dbReference type="SUPFAM" id="SSF52029">
    <property type="entry name" value="GroEL apical domain-like"/>
    <property type="match status" value="1"/>
</dbReference>
<dbReference type="Gene3D" id="3.30.260.10">
    <property type="entry name" value="TCP-1-like chaperonin intermediate domain"/>
    <property type="match status" value="1"/>
</dbReference>
<dbReference type="AlphaFoldDB" id="A0A8J6DF51"/>
<evidence type="ECO:0000256" key="8">
    <source>
        <dbReference type="SAM" id="MobiDB-lite"/>
    </source>
</evidence>
<evidence type="ECO:0000256" key="4">
    <source>
        <dbReference type="ARBA" id="ARBA00022741"/>
    </source>
</evidence>
<keyword evidence="10" id="KW-1185">Reference proteome</keyword>
<reference evidence="9" key="1">
    <citation type="journal article" date="2021" name="Evol. Appl.">
        <title>The genome of the Pyrenean desman and the effects of bottlenecks and inbreeding on the genomic landscape of an endangered species.</title>
        <authorList>
            <person name="Escoda L."/>
            <person name="Castresana J."/>
        </authorList>
    </citation>
    <scope>NUCLEOTIDE SEQUENCE</scope>
    <source>
        <strain evidence="9">IBE-C5619</strain>
    </source>
</reference>
<dbReference type="EMBL" id="JAGFMF010012182">
    <property type="protein sequence ID" value="KAG8506139.1"/>
    <property type="molecule type" value="Genomic_DNA"/>
</dbReference>
<dbReference type="GO" id="GO:0005524">
    <property type="term" value="F:ATP binding"/>
    <property type="evidence" value="ECO:0007669"/>
    <property type="project" value="UniProtKB-KW"/>
</dbReference>
<keyword evidence="5 7" id="KW-0067">ATP-binding</keyword>
<dbReference type="InterPro" id="IPR017998">
    <property type="entry name" value="Chaperone_TCP-1"/>
</dbReference>
<evidence type="ECO:0000256" key="6">
    <source>
        <dbReference type="ARBA" id="ARBA00023186"/>
    </source>
</evidence>
<dbReference type="Pfam" id="PF00118">
    <property type="entry name" value="Cpn60_TCP1"/>
    <property type="match status" value="1"/>
</dbReference>
<dbReference type="FunFam" id="3.50.7.10:FF:000008">
    <property type="entry name" value="T-complex protein 1 subunit theta"/>
    <property type="match status" value="1"/>
</dbReference>
<dbReference type="OrthoDB" id="1748577at2759"/>
<evidence type="ECO:0000256" key="5">
    <source>
        <dbReference type="ARBA" id="ARBA00022840"/>
    </source>
</evidence>
<dbReference type="GO" id="GO:0005832">
    <property type="term" value="C:chaperonin-containing T-complex"/>
    <property type="evidence" value="ECO:0007669"/>
    <property type="project" value="UniProtKB-ARBA"/>
</dbReference>
<dbReference type="InterPro" id="IPR027413">
    <property type="entry name" value="GROEL-like_equatorial_sf"/>
</dbReference>
<feature type="compositionally biased region" description="Basic residues" evidence="8">
    <location>
        <begin position="535"/>
        <end position="550"/>
    </location>
</feature>
<gene>
    <name evidence="9" type="ORF">J0S82_020791</name>
</gene>
<proteinExistence type="inferred from homology"/>
<evidence type="ECO:0000256" key="2">
    <source>
        <dbReference type="ARBA" id="ARBA00008020"/>
    </source>
</evidence>
<dbReference type="PRINTS" id="PR00304">
    <property type="entry name" value="TCOMPLEXTCP1"/>
</dbReference>
<evidence type="ECO:0000256" key="1">
    <source>
        <dbReference type="ARBA" id="ARBA00004496"/>
    </source>
</evidence>
<keyword evidence="6 7" id="KW-0143">Chaperone</keyword>
<dbReference type="SUPFAM" id="SSF54849">
    <property type="entry name" value="GroEL-intermediate domain like"/>
    <property type="match status" value="1"/>
</dbReference>
<evidence type="ECO:0000313" key="10">
    <source>
        <dbReference type="Proteomes" id="UP000700334"/>
    </source>
</evidence>
<dbReference type="PANTHER" id="PTHR11353">
    <property type="entry name" value="CHAPERONIN"/>
    <property type="match status" value="1"/>
</dbReference>
<keyword evidence="4 7" id="KW-0547">Nucleotide-binding</keyword>
<feature type="region of interest" description="Disordered" evidence="8">
    <location>
        <begin position="1"/>
        <end position="26"/>
    </location>
</feature>
<name>A0A8J6DF51_GALPY</name>
<organism evidence="9 10">
    <name type="scientific">Galemys pyrenaicus</name>
    <name type="common">Iberian desman</name>
    <name type="synonym">Pyrenean desman</name>
    <dbReference type="NCBI Taxonomy" id="202257"/>
    <lineage>
        <taxon>Eukaryota</taxon>
        <taxon>Metazoa</taxon>
        <taxon>Chordata</taxon>
        <taxon>Craniata</taxon>
        <taxon>Vertebrata</taxon>
        <taxon>Euteleostomi</taxon>
        <taxon>Mammalia</taxon>
        <taxon>Eutheria</taxon>
        <taxon>Laurasiatheria</taxon>
        <taxon>Eulipotyphla</taxon>
        <taxon>Talpidae</taxon>
        <taxon>Galemys</taxon>
    </lineage>
</organism>
<keyword evidence="3" id="KW-0963">Cytoplasm</keyword>
<sequence>MDRGCQTARELPERLGPHPGSPGLAQKPLLSSLPAAQTLACMLRPCYGPHGRQKLLVTAKGETIFTRYATTILRALELEHPAARLLRDAAQGQAEHCGDGTTGLVLLAGALLEQAERLLQAGLPRAQLREAYAAVAAETPALLPALVCRSLGPLEDPFWVLHSVMNTHSLAQPQHLAKLVAHACWATQELDGRFQPERVALCILPGGRPEDSCLLPGLAVRGQPRGQVTVVTAGARVALFACTFGPAQTQAQATARLSSSEELLAFRRGTEQLIERQVGELVSAGVNVAVVWGEIHEKTLLQADKRGIMVVDAKSRKEAAYLSQVLGTPLLPHMLPPGTPGQCQRVYAQGLGDDVVVVFEWESPGTPALTLVLRGASRDGLRGAAQAAFQGIDVYAQLCQDTRLLPGAGATEMALARMLADKGAGLAGPEGPAFLAFAQALRTLPETLAENAGLVTPQVMAEMSGAHQTGNFLAGVGAEGLINVAQQQVWDTLVTKDQGLRTAAAVVIQLVTVDDIVVAKRTPALQQIPSPEPRRAKRGSSGKKRAGKSE</sequence>
<dbReference type="InterPro" id="IPR027410">
    <property type="entry name" value="TCP-1-like_intermed_sf"/>
</dbReference>
<dbReference type="GO" id="GO:0140662">
    <property type="term" value="F:ATP-dependent protein folding chaperone"/>
    <property type="evidence" value="ECO:0007669"/>
    <property type="project" value="InterPro"/>
</dbReference>
<dbReference type="Proteomes" id="UP000700334">
    <property type="component" value="Unassembled WGS sequence"/>
</dbReference>
<dbReference type="Gene3D" id="1.10.560.10">
    <property type="entry name" value="GroEL-like equatorial domain"/>
    <property type="match status" value="1"/>
</dbReference>
<protein>
    <submittedName>
        <fullName evidence="9">T-complex protein 1 subunit theta-like 2</fullName>
    </submittedName>
</protein>
<comment type="subcellular location">
    <subcellularLocation>
        <location evidence="1">Cytoplasm</location>
    </subcellularLocation>
</comment>
<evidence type="ECO:0000256" key="7">
    <source>
        <dbReference type="RuleBase" id="RU004187"/>
    </source>
</evidence>
<dbReference type="SUPFAM" id="SSF48592">
    <property type="entry name" value="GroEL equatorial domain-like"/>
    <property type="match status" value="1"/>
</dbReference>